<protein>
    <submittedName>
        <fullName evidence="2">Uncharacterized protein</fullName>
    </submittedName>
</protein>
<organism evidence="2 3">
    <name type="scientific">Rehmannia glutinosa</name>
    <name type="common">Chinese foxglove</name>
    <dbReference type="NCBI Taxonomy" id="99300"/>
    <lineage>
        <taxon>Eukaryota</taxon>
        <taxon>Viridiplantae</taxon>
        <taxon>Streptophyta</taxon>
        <taxon>Embryophyta</taxon>
        <taxon>Tracheophyta</taxon>
        <taxon>Spermatophyta</taxon>
        <taxon>Magnoliopsida</taxon>
        <taxon>eudicotyledons</taxon>
        <taxon>Gunneridae</taxon>
        <taxon>Pentapetalae</taxon>
        <taxon>asterids</taxon>
        <taxon>lamiids</taxon>
        <taxon>Lamiales</taxon>
        <taxon>Orobanchaceae</taxon>
        <taxon>Rehmannieae</taxon>
        <taxon>Rehmannia</taxon>
    </lineage>
</organism>
<name>A0ABR0UM95_REHGL</name>
<evidence type="ECO:0000256" key="1">
    <source>
        <dbReference type="SAM" id="MobiDB-lite"/>
    </source>
</evidence>
<dbReference type="SUPFAM" id="SSF56672">
    <property type="entry name" value="DNA/RNA polymerases"/>
    <property type="match status" value="1"/>
</dbReference>
<evidence type="ECO:0000313" key="3">
    <source>
        <dbReference type="Proteomes" id="UP001318860"/>
    </source>
</evidence>
<dbReference type="InterPro" id="IPR043502">
    <property type="entry name" value="DNA/RNA_pol_sf"/>
</dbReference>
<dbReference type="EMBL" id="JABTTQ020002465">
    <property type="protein sequence ID" value="KAK6123773.1"/>
    <property type="molecule type" value="Genomic_DNA"/>
</dbReference>
<dbReference type="CDD" id="cd00303">
    <property type="entry name" value="retropepsin_like"/>
    <property type="match status" value="1"/>
</dbReference>
<dbReference type="Proteomes" id="UP001318860">
    <property type="component" value="Unassembled WGS sequence"/>
</dbReference>
<dbReference type="PANTHER" id="PTHR33240:SF15">
    <property type="entry name" value="GAG-PRO-LIKE PROTEIN"/>
    <property type="match status" value="1"/>
</dbReference>
<dbReference type="PANTHER" id="PTHR33240">
    <property type="entry name" value="OS08G0508500 PROTEIN"/>
    <property type="match status" value="1"/>
</dbReference>
<sequence>MAEKWEEMLKEVSELKQRVSGKEVVRRGIPFRASVMADELPANFRSLTNEYDGTTNPWEHMCRFKNSALLHRYSDGVKCRVFLTTLSQSAQQWFSQLPVDSIASFGESLAKRPVRDFDDILSRAEKYVNLEEAQKGKMEELRDKRKERVEVHRDVAPKQFWEQERRIGLVPRLKECRHLKDEIERMVKNGWLAGWVKTDQGQASNIGANRNHHPQLGGRGNDGRGKKDHSPRGTINMIARGPTDGDSNKARKVHAREEIQPIMEVWAVREPIVSFRVKDQRGVSPPHNDALVITTTIANFEVARIMVDMGSSVNVLFYEAYLRMGVEMEVKHMETALFGFEGRVVEPIGYVILLVTIGEQPRHKTRMVSFLIVDSFSTYNVIIGRPALNVFQAVVSTFHMKLKFVMEDGVGEVLGDQQMARKCYVEAVRKGEQKKSKRKEVESERETNPLKMTKRKEKTEPDMMSVKPQEKLMSVELVIGDPTKVTRIGTQLGSELAAAITSFLTENLDVFAWSAEDLGGVDLKKVTHHLNVDPERKPVNKKKRPFGWDKDKIIQEEVDKLLRADLAETFAVLKNFRMKLNPAKCSFGVRFGKFLGYMVTELVIEVNPEKVKALIDMASPTSINKVQQLMGRLAALSRFISKLAEKSFLFFKVLRKVNKFEWLEECERAFSELKAFLSKLPLLTKPVSGEDLYLR</sequence>
<dbReference type="InterPro" id="IPR043128">
    <property type="entry name" value="Rev_trsase/Diguanyl_cyclase"/>
</dbReference>
<dbReference type="Gene3D" id="3.30.70.270">
    <property type="match status" value="2"/>
</dbReference>
<proteinExistence type="predicted"/>
<feature type="compositionally biased region" description="Basic and acidic residues" evidence="1">
    <location>
        <begin position="434"/>
        <end position="448"/>
    </location>
</feature>
<feature type="compositionally biased region" description="Basic and acidic residues" evidence="1">
    <location>
        <begin position="221"/>
        <end position="231"/>
    </location>
</feature>
<dbReference type="InterPro" id="IPR021109">
    <property type="entry name" value="Peptidase_aspartic_dom_sf"/>
</dbReference>
<keyword evidence="3" id="KW-1185">Reference proteome</keyword>
<evidence type="ECO:0000313" key="2">
    <source>
        <dbReference type="EMBL" id="KAK6123773.1"/>
    </source>
</evidence>
<accession>A0ABR0UM95</accession>
<gene>
    <name evidence="2" type="ORF">DH2020_042483</name>
</gene>
<feature type="region of interest" description="Disordered" evidence="1">
    <location>
        <begin position="204"/>
        <end position="249"/>
    </location>
</feature>
<reference evidence="2 3" key="1">
    <citation type="journal article" date="2021" name="Comput. Struct. Biotechnol. J.">
        <title>De novo genome assembly of the potent medicinal plant Rehmannia glutinosa using nanopore technology.</title>
        <authorList>
            <person name="Ma L."/>
            <person name="Dong C."/>
            <person name="Song C."/>
            <person name="Wang X."/>
            <person name="Zheng X."/>
            <person name="Niu Y."/>
            <person name="Chen S."/>
            <person name="Feng W."/>
        </authorList>
    </citation>
    <scope>NUCLEOTIDE SEQUENCE [LARGE SCALE GENOMIC DNA]</scope>
    <source>
        <strain evidence="2">DH-2019</strain>
    </source>
</reference>
<dbReference type="Gene3D" id="2.40.70.10">
    <property type="entry name" value="Acid Proteases"/>
    <property type="match status" value="1"/>
</dbReference>
<feature type="region of interest" description="Disordered" evidence="1">
    <location>
        <begin position="434"/>
        <end position="464"/>
    </location>
</feature>
<comment type="caution">
    <text evidence="2">The sequence shown here is derived from an EMBL/GenBank/DDBJ whole genome shotgun (WGS) entry which is preliminary data.</text>
</comment>